<evidence type="ECO:0000259" key="1">
    <source>
        <dbReference type="PROSITE" id="PS50075"/>
    </source>
</evidence>
<dbReference type="InterPro" id="IPR009081">
    <property type="entry name" value="PP-bd_ACP"/>
</dbReference>
<organism evidence="2 3">
    <name type="scientific">Nonomuraea monospora</name>
    <dbReference type="NCBI Taxonomy" id="568818"/>
    <lineage>
        <taxon>Bacteria</taxon>
        <taxon>Bacillati</taxon>
        <taxon>Actinomycetota</taxon>
        <taxon>Actinomycetes</taxon>
        <taxon>Streptosporangiales</taxon>
        <taxon>Streptosporangiaceae</taxon>
        <taxon>Nonomuraea</taxon>
    </lineage>
</organism>
<dbReference type="InterPro" id="IPR036736">
    <property type="entry name" value="ACP-like_sf"/>
</dbReference>
<evidence type="ECO:0000313" key="2">
    <source>
        <dbReference type="EMBL" id="GAA2213559.1"/>
    </source>
</evidence>
<evidence type="ECO:0000313" key="3">
    <source>
        <dbReference type="Proteomes" id="UP001499843"/>
    </source>
</evidence>
<protein>
    <recommendedName>
        <fullName evidence="1">Carrier domain-containing protein</fullName>
    </recommendedName>
</protein>
<feature type="domain" description="Carrier" evidence="1">
    <location>
        <begin position="1"/>
        <end position="79"/>
    </location>
</feature>
<gene>
    <name evidence="2" type="ORF">GCM10009850_090220</name>
</gene>
<accession>A0ABN3CVQ6</accession>
<dbReference type="Pfam" id="PF00550">
    <property type="entry name" value="PP-binding"/>
    <property type="match status" value="1"/>
</dbReference>
<proteinExistence type="predicted"/>
<dbReference type="RefSeq" id="WP_344489376.1">
    <property type="nucleotide sequence ID" value="NZ_BAAAQX010000033.1"/>
</dbReference>
<dbReference type="EMBL" id="BAAAQX010000033">
    <property type="protein sequence ID" value="GAA2213559.1"/>
    <property type="molecule type" value="Genomic_DNA"/>
</dbReference>
<dbReference type="SUPFAM" id="SSF47336">
    <property type="entry name" value="ACP-like"/>
    <property type="match status" value="1"/>
</dbReference>
<reference evidence="2 3" key="1">
    <citation type="journal article" date="2019" name="Int. J. Syst. Evol. Microbiol.">
        <title>The Global Catalogue of Microorganisms (GCM) 10K type strain sequencing project: providing services to taxonomists for standard genome sequencing and annotation.</title>
        <authorList>
            <consortium name="The Broad Institute Genomics Platform"/>
            <consortium name="The Broad Institute Genome Sequencing Center for Infectious Disease"/>
            <person name="Wu L."/>
            <person name="Ma J."/>
        </authorList>
    </citation>
    <scope>NUCLEOTIDE SEQUENCE [LARGE SCALE GENOMIC DNA]</scope>
    <source>
        <strain evidence="2 3">JCM 16114</strain>
    </source>
</reference>
<dbReference type="Proteomes" id="UP001499843">
    <property type="component" value="Unassembled WGS sequence"/>
</dbReference>
<comment type="caution">
    <text evidence="2">The sequence shown here is derived from an EMBL/GenBank/DDBJ whole genome shotgun (WGS) entry which is preliminary data.</text>
</comment>
<dbReference type="PROSITE" id="PS50075">
    <property type="entry name" value="CARRIER"/>
    <property type="match status" value="1"/>
</dbReference>
<name>A0ABN3CVQ6_9ACTN</name>
<keyword evidence="3" id="KW-1185">Reference proteome</keyword>
<dbReference type="Gene3D" id="1.10.1200.10">
    <property type="entry name" value="ACP-like"/>
    <property type="match status" value="1"/>
</dbReference>
<sequence length="88" mass="9462">MTATAVAGQVHAFIRSRVGGRDIGADTDIFEEGLVDSLFAMELITFVETTFGLSVLTEDLDRDNFCSVHAITRFVLGKNGAAARRDPG</sequence>